<proteinExistence type="predicted"/>
<evidence type="ECO:0000256" key="1">
    <source>
        <dbReference type="SAM" id="MobiDB-lite"/>
    </source>
</evidence>
<name>A0AAJ0GTF9_9PEZI</name>
<dbReference type="EMBL" id="JAUDZG010000004">
    <property type="protein sequence ID" value="KAK3305811.1"/>
    <property type="molecule type" value="Genomic_DNA"/>
</dbReference>
<dbReference type="GeneID" id="87881502"/>
<dbReference type="Proteomes" id="UP001273166">
    <property type="component" value="Unassembled WGS sequence"/>
</dbReference>
<accession>A0AAJ0GTF9</accession>
<evidence type="ECO:0000313" key="3">
    <source>
        <dbReference type="Proteomes" id="UP001273166"/>
    </source>
</evidence>
<dbReference type="AlphaFoldDB" id="A0AAJ0GTF9"/>
<feature type="compositionally biased region" description="Low complexity" evidence="1">
    <location>
        <begin position="25"/>
        <end position="38"/>
    </location>
</feature>
<reference evidence="2" key="2">
    <citation type="submission" date="2023-06" db="EMBL/GenBank/DDBJ databases">
        <authorList>
            <consortium name="Lawrence Berkeley National Laboratory"/>
            <person name="Mondo S.J."/>
            <person name="Hensen N."/>
            <person name="Bonometti L."/>
            <person name="Westerberg I."/>
            <person name="Brannstrom I.O."/>
            <person name="Guillou S."/>
            <person name="Cros-Aarteil S."/>
            <person name="Calhoun S."/>
            <person name="Haridas S."/>
            <person name="Kuo A."/>
            <person name="Pangilinan J."/>
            <person name="Riley R."/>
            <person name="Labutti K."/>
            <person name="Andreopoulos B."/>
            <person name="Lipzen A."/>
            <person name="Chen C."/>
            <person name="Yanf M."/>
            <person name="Daum C."/>
            <person name="Ng V."/>
            <person name="Clum A."/>
            <person name="Steindorff A."/>
            <person name="Ohm R."/>
            <person name="Martin F."/>
            <person name="Silar P."/>
            <person name="Natvig D."/>
            <person name="Lalanne C."/>
            <person name="Gautier V."/>
            <person name="Ament-Velasquez S.L."/>
            <person name="Kruys A."/>
            <person name="Hutchinson M.I."/>
            <person name="Powell A.J."/>
            <person name="Barry K."/>
            <person name="Miller A.N."/>
            <person name="Grigoriev I.V."/>
            <person name="Debuchy R."/>
            <person name="Gladieux P."/>
            <person name="Thoren M.H."/>
            <person name="Johannesson H."/>
        </authorList>
    </citation>
    <scope>NUCLEOTIDE SEQUENCE</scope>
    <source>
        <strain evidence="2">CBS 333.67</strain>
    </source>
</reference>
<protein>
    <submittedName>
        <fullName evidence="2">Uncharacterized protein</fullName>
    </submittedName>
</protein>
<organism evidence="2 3">
    <name type="scientific">Chaetomium strumarium</name>
    <dbReference type="NCBI Taxonomy" id="1170767"/>
    <lineage>
        <taxon>Eukaryota</taxon>
        <taxon>Fungi</taxon>
        <taxon>Dikarya</taxon>
        <taxon>Ascomycota</taxon>
        <taxon>Pezizomycotina</taxon>
        <taxon>Sordariomycetes</taxon>
        <taxon>Sordariomycetidae</taxon>
        <taxon>Sordariales</taxon>
        <taxon>Chaetomiaceae</taxon>
        <taxon>Chaetomium</taxon>
    </lineage>
</organism>
<feature type="region of interest" description="Disordered" evidence="1">
    <location>
        <begin position="1"/>
        <end position="57"/>
    </location>
</feature>
<reference evidence="2" key="1">
    <citation type="journal article" date="2023" name="Mol. Phylogenet. Evol.">
        <title>Genome-scale phylogeny and comparative genomics of the fungal order Sordariales.</title>
        <authorList>
            <person name="Hensen N."/>
            <person name="Bonometti L."/>
            <person name="Westerberg I."/>
            <person name="Brannstrom I.O."/>
            <person name="Guillou S."/>
            <person name="Cros-Aarteil S."/>
            <person name="Calhoun S."/>
            <person name="Haridas S."/>
            <person name="Kuo A."/>
            <person name="Mondo S."/>
            <person name="Pangilinan J."/>
            <person name="Riley R."/>
            <person name="LaButti K."/>
            <person name="Andreopoulos B."/>
            <person name="Lipzen A."/>
            <person name="Chen C."/>
            <person name="Yan M."/>
            <person name="Daum C."/>
            <person name="Ng V."/>
            <person name="Clum A."/>
            <person name="Steindorff A."/>
            <person name="Ohm R.A."/>
            <person name="Martin F."/>
            <person name="Silar P."/>
            <person name="Natvig D.O."/>
            <person name="Lalanne C."/>
            <person name="Gautier V."/>
            <person name="Ament-Velasquez S.L."/>
            <person name="Kruys A."/>
            <person name="Hutchinson M.I."/>
            <person name="Powell A.J."/>
            <person name="Barry K."/>
            <person name="Miller A.N."/>
            <person name="Grigoriev I.V."/>
            <person name="Debuchy R."/>
            <person name="Gladieux P."/>
            <person name="Hiltunen Thoren M."/>
            <person name="Johannesson H."/>
        </authorList>
    </citation>
    <scope>NUCLEOTIDE SEQUENCE</scope>
    <source>
        <strain evidence="2">CBS 333.67</strain>
    </source>
</reference>
<comment type="caution">
    <text evidence="2">The sequence shown here is derived from an EMBL/GenBank/DDBJ whole genome shotgun (WGS) entry which is preliminary data.</text>
</comment>
<keyword evidence="3" id="KW-1185">Reference proteome</keyword>
<dbReference type="RefSeq" id="XP_062721591.1">
    <property type="nucleotide sequence ID" value="XM_062862673.1"/>
</dbReference>
<evidence type="ECO:0000313" key="2">
    <source>
        <dbReference type="EMBL" id="KAK3305811.1"/>
    </source>
</evidence>
<gene>
    <name evidence="2" type="ORF">B0T15DRAFT_210922</name>
</gene>
<sequence length="141" mass="15637">MEKAAASITIPDQRHRQAVKIEAGSSPSSLSSYSSSPSSPEPSPQSPSRTAQKQKLLHARRPSLLSSAFTQQECTTIKIGDDPEGPIRLVTYLSSAQGFVWNPEIFVPSYCDHDYVPLEQRRDPVHEIHLSDDDIKKILPQ</sequence>